<organism evidence="1">
    <name type="scientific">termite gut metagenome</name>
    <dbReference type="NCBI Taxonomy" id="433724"/>
    <lineage>
        <taxon>unclassified sequences</taxon>
        <taxon>metagenomes</taxon>
        <taxon>organismal metagenomes</taxon>
    </lineage>
</organism>
<dbReference type="AlphaFoldDB" id="A0A5J4SDA0"/>
<reference evidence="1" key="1">
    <citation type="submission" date="2019-03" db="EMBL/GenBank/DDBJ databases">
        <title>Single cell metagenomics reveals metabolic interactions within the superorganism composed of flagellate Streblomastix strix and complex community of Bacteroidetes bacteria on its surface.</title>
        <authorList>
            <person name="Treitli S.C."/>
            <person name="Kolisko M."/>
            <person name="Husnik F."/>
            <person name="Keeling P."/>
            <person name="Hampl V."/>
        </authorList>
    </citation>
    <scope>NUCLEOTIDE SEQUENCE</scope>
    <source>
        <strain evidence="1">STM</strain>
    </source>
</reference>
<dbReference type="EMBL" id="SNRY01000254">
    <property type="protein sequence ID" value="KAA6343732.1"/>
    <property type="molecule type" value="Genomic_DNA"/>
</dbReference>
<comment type="caution">
    <text evidence="1">The sequence shown here is derived from an EMBL/GenBank/DDBJ whole genome shotgun (WGS) entry which is preliminary data.</text>
</comment>
<proteinExistence type="predicted"/>
<sequence>MNRFRQVFGNITESDFNSFSADGYKILYPRLVRTFGVGFSGGEQSNPIISQHLFGVIIRIGSIRVQGTSLRQVQWHLFESLHVVVTTGVKVYSTGIPSLVTIICTLYP</sequence>
<name>A0A5J4SDA0_9ZZZZ</name>
<gene>
    <name evidence="1" type="ORF">EZS27_008610</name>
</gene>
<protein>
    <submittedName>
        <fullName evidence="1">Uncharacterized protein</fullName>
    </submittedName>
</protein>
<accession>A0A5J4SDA0</accession>
<evidence type="ECO:0000313" key="1">
    <source>
        <dbReference type="EMBL" id="KAA6343732.1"/>
    </source>
</evidence>